<dbReference type="InterPro" id="IPR052191">
    <property type="entry name" value="tRNA_ntf/polyA_polymerase_I"/>
</dbReference>
<dbReference type="Proteomes" id="UP000664417">
    <property type="component" value="Unassembled WGS sequence"/>
</dbReference>
<dbReference type="EMBL" id="JAFREP010000003">
    <property type="protein sequence ID" value="MBO1317596.1"/>
    <property type="molecule type" value="Genomic_DNA"/>
</dbReference>
<feature type="region of interest" description="Disordered" evidence="4">
    <location>
        <begin position="388"/>
        <end position="425"/>
    </location>
</feature>
<evidence type="ECO:0000256" key="1">
    <source>
        <dbReference type="ARBA" id="ARBA00022679"/>
    </source>
</evidence>
<evidence type="ECO:0000256" key="4">
    <source>
        <dbReference type="SAM" id="MobiDB-lite"/>
    </source>
</evidence>
<dbReference type="RefSeq" id="WP_207856922.1">
    <property type="nucleotide sequence ID" value="NZ_JAFREP010000003.1"/>
</dbReference>
<comment type="caution">
    <text evidence="7">The sequence shown here is derived from an EMBL/GenBank/DDBJ whole genome shotgun (WGS) entry which is preliminary data.</text>
</comment>
<feature type="domain" description="Poly A polymerase head" evidence="5">
    <location>
        <begin position="38"/>
        <end position="176"/>
    </location>
</feature>
<dbReference type="Pfam" id="PF12627">
    <property type="entry name" value="PolyA_pol_RNAbd"/>
    <property type="match status" value="1"/>
</dbReference>
<dbReference type="CDD" id="cd05398">
    <property type="entry name" value="NT_ClassII-CCAase"/>
    <property type="match status" value="1"/>
</dbReference>
<organism evidence="7 8">
    <name type="scientific">Acanthopleuribacter pedis</name>
    <dbReference type="NCBI Taxonomy" id="442870"/>
    <lineage>
        <taxon>Bacteria</taxon>
        <taxon>Pseudomonadati</taxon>
        <taxon>Acidobacteriota</taxon>
        <taxon>Holophagae</taxon>
        <taxon>Acanthopleuribacterales</taxon>
        <taxon>Acanthopleuribacteraceae</taxon>
        <taxon>Acanthopleuribacter</taxon>
    </lineage>
</organism>
<dbReference type="PANTHER" id="PTHR43051:SF1">
    <property type="entry name" value="POLYNUCLEOTIDE ADENYLYLTRANSFERASE FAMILY PROTEIN"/>
    <property type="match status" value="1"/>
</dbReference>
<dbReference type="GO" id="GO:0016779">
    <property type="term" value="F:nucleotidyltransferase activity"/>
    <property type="evidence" value="ECO:0007669"/>
    <property type="project" value="InterPro"/>
</dbReference>
<sequence>MSAYRVLPRSEHDISRKNISQPALKVLYRLKSKGYMALLVGGALRDLMRGVQPRDYDVVTNASIDQIRHIFRNSKTIGKRFPIVHTYFAGDVIEISSLKPADEDDGDNHGDAAELGDDHEDTDEREASFTCDEQRQLLLVDARQRDFTINAIYYDIRNFEVIDPLGAIEHLEQRRLVPIGDPRVRFQEDPVRMLRALKLSERHGFTIAGDLEKVIQEMAATVNEIGPGRKYEELTRILLSEDAEDVLVRLRQMGLLRRLWPSGDQLLEKLGFGAVAECIHAVPIHYSRGSYAKETHTKLWMSLFLLTDHQPTTSSKEERPALDAFLGSLGMPFRTPIIEALACLGALRQQKGAYGGAPISSEVAGMLEFWVGSFEPQLSQQLEHFFKHHAGGGRRRRKGGGERRPGQNTGHKGKPRRRRRRRRGN</sequence>
<evidence type="ECO:0000256" key="3">
    <source>
        <dbReference type="RuleBase" id="RU003953"/>
    </source>
</evidence>
<reference evidence="7" key="1">
    <citation type="submission" date="2021-03" db="EMBL/GenBank/DDBJ databases">
        <authorList>
            <person name="Wang G."/>
        </authorList>
    </citation>
    <scope>NUCLEOTIDE SEQUENCE</scope>
    <source>
        <strain evidence="7">KCTC 12899</strain>
    </source>
</reference>
<keyword evidence="2" id="KW-0547">Nucleotide-binding</keyword>
<feature type="region of interest" description="Disordered" evidence="4">
    <location>
        <begin position="99"/>
        <end position="127"/>
    </location>
</feature>
<dbReference type="Gene3D" id="3.30.460.10">
    <property type="entry name" value="Beta Polymerase, domain 2"/>
    <property type="match status" value="1"/>
</dbReference>
<gene>
    <name evidence="7" type="ORF">J3U88_03920</name>
</gene>
<dbReference type="GO" id="GO:0006396">
    <property type="term" value="P:RNA processing"/>
    <property type="evidence" value="ECO:0007669"/>
    <property type="project" value="InterPro"/>
</dbReference>
<dbReference type="InterPro" id="IPR002646">
    <property type="entry name" value="PolA_pol_head_dom"/>
</dbReference>
<keyword evidence="8" id="KW-1185">Reference proteome</keyword>
<dbReference type="Pfam" id="PF01743">
    <property type="entry name" value="PolyA_pol"/>
    <property type="match status" value="1"/>
</dbReference>
<dbReference type="SUPFAM" id="SSF81301">
    <property type="entry name" value="Nucleotidyltransferase"/>
    <property type="match status" value="1"/>
</dbReference>
<dbReference type="AlphaFoldDB" id="A0A8J7Q4H3"/>
<feature type="compositionally biased region" description="Basic residues" evidence="4">
    <location>
        <begin position="388"/>
        <end position="398"/>
    </location>
</feature>
<keyword evidence="3" id="KW-0694">RNA-binding</keyword>
<dbReference type="GO" id="GO:0000166">
    <property type="term" value="F:nucleotide binding"/>
    <property type="evidence" value="ECO:0007669"/>
    <property type="project" value="UniProtKB-KW"/>
</dbReference>
<dbReference type="InterPro" id="IPR043519">
    <property type="entry name" value="NT_sf"/>
</dbReference>
<protein>
    <recommendedName>
        <fullName evidence="9">Polynucleotide adenylyltransferase</fullName>
    </recommendedName>
</protein>
<evidence type="ECO:0008006" key="9">
    <source>
        <dbReference type="Google" id="ProtNLM"/>
    </source>
</evidence>
<feature type="domain" description="tRNA nucleotidyltransferase/poly(A) polymerase RNA and SrmB- binding" evidence="6">
    <location>
        <begin position="204"/>
        <end position="263"/>
    </location>
</feature>
<feature type="compositionally biased region" description="Acidic residues" evidence="4">
    <location>
        <begin position="114"/>
        <end position="124"/>
    </location>
</feature>
<comment type="similarity">
    <text evidence="3">Belongs to the tRNA nucleotidyltransferase/poly(A) polymerase family.</text>
</comment>
<evidence type="ECO:0000313" key="7">
    <source>
        <dbReference type="EMBL" id="MBO1317596.1"/>
    </source>
</evidence>
<evidence type="ECO:0000313" key="8">
    <source>
        <dbReference type="Proteomes" id="UP000664417"/>
    </source>
</evidence>
<keyword evidence="1 3" id="KW-0808">Transferase</keyword>
<feature type="compositionally biased region" description="Basic residues" evidence="4">
    <location>
        <begin position="411"/>
        <end position="425"/>
    </location>
</feature>
<dbReference type="PANTHER" id="PTHR43051">
    <property type="entry name" value="POLYNUCLEOTIDE ADENYLYLTRANSFERASE FAMILY PROTEIN"/>
    <property type="match status" value="1"/>
</dbReference>
<evidence type="ECO:0000259" key="6">
    <source>
        <dbReference type="Pfam" id="PF12627"/>
    </source>
</evidence>
<proteinExistence type="inferred from homology"/>
<evidence type="ECO:0000259" key="5">
    <source>
        <dbReference type="Pfam" id="PF01743"/>
    </source>
</evidence>
<dbReference type="Gene3D" id="1.10.3090.10">
    <property type="entry name" value="cca-adding enzyme, domain 2"/>
    <property type="match status" value="1"/>
</dbReference>
<name>A0A8J7Q4H3_9BACT</name>
<evidence type="ECO:0000256" key="2">
    <source>
        <dbReference type="ARBA" id="ARBA00022741"/>
    </source>
</evidence>
<dbReference type="InterPro" id="IPR032828">
    <property type="entry name" value="PolyA_RNA-bd"/>
</dbReference>
<dbReference type="GO" id="GO:0003723">
    <property type="term" value="F:RNA binding"/>
    <property type="evidence" value="ECO:0007669"/>
    <property type="project" value="UniProtKB-KW"/>
</dbReference>
<dbReference type="SUPFAM" id="SSF81891">
    <property type="entry name" value="Poly A polymerase C-terminal region-like"/>
    <property type="match status" value="1"/>
</dbReference>
<accession>A0A8J7Q4H3</accession>